<dbReference type="Gene3D" id="2.60.120.890">
    <property type="entry name" value="BT2081, beta-jelly-roll domain"/>
    <property type="match status" value="1"/>
</dbReference>
<proteinExistence type="predicted"/>
<reference evidence="2 3" key="1">
    <citation type="submission" date="2019-02" db="EMBL/GenBank/DDBJ databases">
        <title>Bacterial novel species isolated from soil.</title>
        <authorList>
            <person name="Jung H.-Y."/>
        </authorList>
    </citation>
    <scope>NUCLEOTIDE SEQUENCE [LARGE SCALE GENOMIC DNA]</scope>
    <source>
        <strain evidence="2 3">1-3-3-3</strain>
    </source>
</reference>
<evidence type="ECO:0000313" key="2">
    <source>
        <dbReference type="EMBL" id="RYU79139.1"/>
    </source>
</evidence>
<dbReference type="EMBL" id="SEWE01000021">
    <property type="protein sequence ID" value="RYU79139.1"/>
    <property type="molecule type" value="Genomic_DNA"/>
</dbReference>
<feature type="signal peptide" evidence="1">
    <location>
        <begin position="1"/>
        <end position="24"/>
    </location>
</feature>
<gene>
    <name evidence="2" type="ORF">EWM57_11440</name>
</gene>
<evidence type="ECO:0000256" key="1">
    <source>
        <dbReference type="SAM" id="SignalP"/>
    </source>
</evidence>
<dbReference type="NCBIfam" id="TIGR04183">
    <property type="entry name" value="Por_Secre_tail"/>
    <property type="match status" value="1"/>
</dbReference>
<keyword evidence="3" id="KW-1185">Reference proteome</keyword>
<dbReference type="OrthoDB" id="640949at2"/>
<comment type="caution">
    <text evidence="2">The sequence shown here is derived from an EMBL/GenBank/DDBJ whole genome shotgun (WGS) entry which is preliminary data.</text>
</comment>
<dbReference type="Proteomes" id="UP000294155">
    <property type="component" value="Unassembled WGS sequence"/>
</dbReference>
<evidence type="ECO:0000313" key="3">
    <source>
        <dbReference type="Proteomes" id="UP000294155"/>
    </source>
</evidence>
<protein>
    <submittedName>
        <fullName evidence="2">T9SS type A sorting domain-containing protein</fullName>
    </submittedName>
</protein>
<dbReference type="InterPro" id="IPR038653">
    <property type="entry name" value="Put_CMD_sf"/>
</dbReference>
<dbReference type="InterPro" id="IPR026444">
    <property type="entry name" value="Secre_tail"/>
</dbReference>
<organism evidence="2 3">
    <name type="scientific">Hymenobacter persicinus</name>
    <dbReference type="NCBI Taxonomy" id="2025506"/>
    <lineage>
        <taxon>Bacteria</taxon>
        <taxon>Pseudomonadati</taxon>
        <taxon>Bacteroidota</taxon>
        <taxon>Cytophagia</taxon>
        <taxon>Cytophagales</taxon>
        <taxon>Hymenobacteraceae</taxon>
        <taxon>Hymenobacter</taxon>
    </lineage>
</organism>
<feature type="chain" id="PRO_5020744543" evidence="1">
    <location>
        <begin position="25"/>
        <end position="324"/>
    </location>
</feature>
<dbReference type="AlphaFoldDB" id="A0A4Q5LAR3"/>
<accession>A0A4Q5LAR3</accession>
<keyword evidence="1" id="KW-0732">Signal</keyword>
<dbReference type="RefSeq" id="WP_129921281.1">
    <property type="nucleotide sequence ID" value="NZ_SEWE01000021.1"/>
</dbReference>
<name>A0A4Q5LAR3_9BACT</name>
<sequence length="324" mass="33787">MKTALLRFSLLAAAGLLTLGTARAQQAVSNGTLETWVTRHGDAPTDWLTFDDALAVALPGFPLPPSGGVTKSTDAHAGSFAAKLTSVNLTFPPVVGPGLLALGTKITQNDVDADTLDLVGGLPYTSRPARMQFYYKFAGTVATSDDRPTASVALTRTVGGVRQLVAKGRLFLPTTATTYTLATVPLTYKSSVVPDSIHIVFASADVTYDSNSDFTAGNSLFIDDVVMTGTATATRDAQLQAAVGVYPNPSTTGLFALAATTETSLLTGAYTVTDALGRVVLSQPAQPANATGTRPVDLRSQPAGVYSLRLDTPRGPVMHQLLIK</sequence>